<dbReference type="InterPro" id="IPR027417">
    <property type="entry name" value="P-loop_NTPase"/>
</dbReference>
<dbReference type="PANTHER" id="PTHR19871">
    <property type="entry name" value="BETA TRANSDUCIN-RELATED PROTEIN"/>
    <property type="match status" value="1"/>
</dbReference>
<proteinExistence type="predicted"/>
<protein>
    <submittedName>
        <fullName evidence="2 3">Uncharacterized protein</fullName>
    </submittedName>
</protein>
<gene>
    <name evidence="2" type="ORF">GUITHDRAFT_152297</name>
</gene>
<dbReference type="InterPro" id="IPR052752">
    <property type="entry name" value="NACHT-WD_repeat"/>
</dbReference>
<organism evidence="2">
    <name type="scientific">Guillardia theta (strain CCMP2712)</name>
    <name type="common">Cryptophyte</name>
    <dbReference type="NCBI Taxonomy" id="905079"/>
    <lineage>
        <taxon>Eukaryota</taxon>
        <taxon>Cryptophyceae</taxon>
        <taxon>Pyrenomonadales</taxon>
        <taxon>Geminigeraceae</taxon>
        <taxon>Guillardia</taxon>
    </lineage>
</organism>
<feature type="non-terminal residue" evidence="2">
    <location>
        <position position="116"/>
    </location>
</feature>
<dbReference type="HOGENOM" id="CLU_2103317_0_0_1"/>
<accession>L1JF27</accession>
<dbReference type="GeneID" id="17303460"/>
<dbReference type="PaxDb" id="55529-EKX46700"/>
<dbReference type="Proteomes" id="UP000011087">
    <property type="component" value="Unassembled WGS sequence"/>
</dbReference>
<reference evidence="3" key="3">
    <citation type="submission" date="2015-06" db="UniProtKB">
        <authorList>
            <consortium name="EnsemblProtists"/>
        </authorList>
    </citation>
    <scope>IDENTIFICATION</scope>
</reference>
<evidence type="ECO:0000313" key="4">
    <source>
        <dbReference type="Proteomes" id="UP000011087"/>
    </source>
</evidence>
<dbReference type="KEGG" id="gtt:GUITHDRAFT_152297"/>
<dbReference type="EMBL" id="JH992993">
    <property type="protein sequence ID" value="EKX46700.1"/>
    <property type="molecule type" value="Genomic_DNA"/>
</dbReference>
<dbReference type="GO" id="GO:0009507">
    <property type="term" value="C:chloroplast"/>
    <property type="evidence" value="ECO:0007669"/>
    <property type="project" value="UniProtKB-SubCell"/>
</dbReference>
<evidence type="ECO:0000313" key="3">
    <source>
        <dbReference type="EnsemblProtists" id="EKX46700"/>
    </source>
</evidence>
<reference evidence="2 4" key="1">
    <citation type="journal article" date="2012" name="Nature">
        <title>Algal genomes reveal evolutionary mosaicism and the fate of nucleomorphs.</title>
        <authorList>
            <consortium name="DOE Joint Genome Institute"/>
            <person name="Curtis B.A."/>
            <person name="Tanifuji G."/>
            <person name="Burki F."/>
            <person name="Gruber A."/>
            <person name="Irimia M."/>
            <person name="Maruyama S."/>
            <person name="Arias M.C."/>
            <person name="Ball S.G."/>
            <person name="Gile G.H."/>
            <person name="Hirakawa Y."/>
            <person name="Hopkins J.F."/>
            <person name="Kuo A."/>
            <person name="Rensing S.A."/>
            <person name="Schmutz J."/>
            <person name="Symeonidi A."/>
            <person name="Elias M."/>
            <person name="Eveleigh R.J."/>
            <person name="Herman E.K."/>
            <person name="Klute M.J."/>
            <person name="Nakayama T."/>
            <person name="Obornik M."/>
            <person name="Reyes-Prieto A."/>
            <person name="Armbrust E.V."/>
            <person name="Aves S.J."/>
            <person name="Beiko R.G."/>
            <person name="Coutinho P."/>
            <person name="Dacks J.B."/>
            <person name="Durnford D.G."/>
            <person name="Fast N.M."/>
            <person name="Green B.R."/>
            <person name="Grisdale C.J."/>
            <person name="Hempel F."/>
            <person name="Henrissat B."/>
            <person name="Hoppner M.P."/>
            <person name="Ishida K."/>
            <person name="Kim E."/>
            <person name="Koreny L."/>
            <person name="Kroth P.G."/>
            <person name="Liu Y."/>
            <person name="Malik S.B."/>
            <person name="Maier U.G."/>
            <person name="McRose D."/>
            <person name="Mock T."/>
            <person name="Neilson J.A."/>
            <person name="Onodera N.T."/>
            <person name="Poole A.M."/>
            <person name="Pritham E.J."/>
            <person name="Richards T.A."/>
            <person name="Rocap G."/>
            <person name="Roy S.W."/>
            <person name="Sarai C."/>
            <person name="Schaack S."/>
            <person name="Shirato S."/>
            <person name="Slamovits C.H."/>
            <person name="Spencer D.F."/>
            <person name="Suzuki S."/>
            <person name="Worden A.Z."/>
            <person name="Zauner S."/>
            <person name="Barry K."/>
            <person name="Bell C."/>
            <person name="Bharti A.K."/>
            <person name="Crow J.A."/>
            <person name="Grimwood J."/>
            <person name="Kramer R."/>
            <person name="Lindquist E."/>
            <person name="Lucas S."/>
            <person name="Salamov A."/>
            <person name="McFadden G.I."/>
            <person name="Lane C.E."/>
            <person name="Keeling P.J."/>
            <person name="Gray M.W."/>
            <person name="Grigoriev I.V."/>
            <person name="Archibald J.M."/>
        </authorList>
    </citation>
    <scope>NUCLEOTIDE SEQUENCE</scope>
    <source>
        <strain evidence="2 4">CCMP2712</strain>
    </source>
</reference>
<comment type="subcellular location">
    <subcellularLocation>
        <location evidence="1">Plastid</location>
        <location evidence="1">Chloroplast</location>
    </subcellularLocation>
</comment>
<dbReference type="Gene3D" id="3.40.50.300">
    <property type="entry name" value="P-loop containing nucleotide triphosphate hydrolases"/>
    <property type="match status" value="1"/>
</dbReference>
<evidence type="ECO:0000313" key="2">
    <source>
        <dbReference type="EMBL" id="EKX46700.1"/>
    </source>
</evidence>
<dbReference type="AlphaFoldDB" id="L1JF27"/>
<evidence type="ECO:0000256" key="1">
    <source>
        <dbReference type="ARBA" id="ARBA00004229"/>
    </source>
</evidence>
<dbReference type="SUPFAM" id="SSF52540">
    <property type="entry name" value="P-loop containing nucleoside triphosphate hydrolases"/>
    <property type="match status" value="1"/>
</dbReference>
<keyword evidence="4" id="KW-1185">Reference proteome</keyword>
<dbReference type="PANTHER" id="PTHR19871:SF14">
    <property type="entry name" value="DUF4062 DOMAIN-CONTAINING PROTEIN"/>
    <property type="match status" value="1"/>
</dbReference>
<dbReference type="EnsemblProtists" id="EKX46700">
    <property type="protein sequence ID" value="EKX46700"/>
    <property type="gene ID" value="GUITHDRAFT_152297"/>
</dbReference>
<name>L1JF27_GUITC</name>
<dbReference type="OrthoDB" id="2325716at2759"/>
<sequence>MKEAEKFCSSQEAEAVMENVRLYLRDESRSSMHVLGRAGSGKTSLMCKLVKDVMWEQEKGCVLVRIVGASKRSKTRVGLLRSICEQLRRAYGKEEEDGDISVLPLRDIVSYFRRAV</sequence>
<dbReference type="RefSeq" id="XP_005833680.1">
    <property type="nucleotide sequence ID" value="XM_005833623.1"/>
</dbReference>
<reference evidence="4" key="2">
    <citation type="submission" date="2012-11" db="EMBL/GenBank/DDBJ databases">
        <authorList>
            <person name="Kuo A."/>
            <person name="Curtis B.A."/>
            <person name="Tanifuji G."/>
            <person name="Burki F."/>
            <person name="Gruber A."/>
            <person name="Irimia M."/>
            <person name="Maruyama S."/>
            <person name="Arias M.C."/>
            <person name="Ball S.G."/>
            <person name="Gile G.H."/>
            <person name="Hirakawa Y."/>
            <person name="Hopkins J.F."/>
            <person name="Rensing S.A."/>
            <person name="Schmutz J."/>
            <person name="Symeonidi A."/>
            <person name="Elias M."/>
            <person name="Eveleigh R.J."/>
            <person name="Herman E.K."/>
            <person name="Klute M.J."/>
            <person name="Nakayama T."/>
            <person name="Obornik M."/>
            <person name="Reyes-Prieto A."/>
            <person name="Armbrust E.V."/>
            <person name="Aves S.J."/>
            <person name="Beiko R.G."/>
            <person name="Coutinho P."/>
            <person name="Dacks J.B."/>
            <person name="Durnford D.G."/>
            <person name="Fast N.M."/>
            <person name="Green B.R."/>
            <person name="Grisdale C."/>
            <person name="Hempe F."/>
            <person name="Henrissat B."/>
            <person name="Hoppner M.P."/>
            <person name="Ishida K.-I."/>
            <person name="Kim E."/>
            <person name="Koreny L."/>
            <person name="Kroth P.G."/>
            <person name="Liu Y."/>
            <person name="Malik S.-B."/>
            <person name="Maier U.G."/>
            <person name="McRose D."/>
            <person name="Mock T."/>
            <person name="Neilson J.A."/>
            <person name="Onodera N.T."/>
            <person name="Poole A.M."/>
            <person name="Pritham E.J."/>
            <person name="Richards T.A."/>
            <person name="Rocap G."/>
            <person name="Roy S.W."/>
            <person name="Sarai C."/>
            <person name="Schaack S."/>
            <person name="Shirato S."/>
            <person name="Slamovits C.H."/>
            <person name="Spencer D.F."/>
            <person name="Suzuki S."/>
            <person name="Worden A.Z."/>
            <person name="Zauner S."/>
            <person name="Barry K."/>
            <person name="Bell C."/>
            <person name="Bharti A.K."/>
            <person name="Crow J.A."/>
            <person name="Grimwood J."/>
            <person name="Kramer R."/>
            <person name="Lindquist E."/>
            <person name="Lucas S."/>
            <person name="Salamov A."/>
            <person name="McFadden G.I."/>
            <person name="Lane C.E."/>
            <person name="Keeling P.J."/>
            <person name="Gray M.W."/>
            <person name="Grigoriev I.V."/>
            <person name="Archibald J.M."/>
        </authorList>
    </citation>
    <scope>NUCLEOTIDE SEQUENCE</scope>
    <source>
        <strain evidence="4">CCMP2712</strain>
    </source>
</reference>